<evidence type="ECO:0000313" key="3">
    <source>
        <dbReference type="Proteomes" id="UP000037737"/>
    </source>
</evidence>
<feature type="transmembrane region" description="Helical" evidence="1">
    <location>
        <begin position="80"/>
        <end position="99"/>
    </location>
</feature>
<gene>
    <name evidence="2" type="ORF">XI38_09510</name>
</gene>
<proteinExistence type="predicted"/>
<feature type="transmembrane region" description="Helical" evidence="1">
    <location>
        <begin position="47"/>
        <end position="68"/>
    </location>
</feature>
<keyword evidence="1" id="KW-1133">Transmembrane helix</keyword>
<keyword evidence="1" id="KW-0472">Membrane</keyword>
<evidence type="ECO:0008006" key="4">
    <source>
        <dbReference type="Google" id="ProtNLM"/>
    </source>
</evidence>
<organism evidence="2 3">
    <name type="scientific">Microbacterium aurantiacum</name>
    <dbReference type="NCBI Taxonomy" id="162393"/>
    <lineage>
        <taxon>Bacteria</taxon>
        <taxon>Bacillati</taxon>
        <taxon>Actinomycetota</taxon>
        <taxon>Actinomycetes</taxon>
        <taxon>Micrococcales</taxon>
        <taxon>Microbacteriaceae</taxon>
        <taxon>Microbacterium</taxon>
    </lineage>
</organism>
<name>A0A0M9VLB7_9MICO</name>
<evidence type="ECO:0000313" key="2">
    <source>
        <dbReference type="EMBL" id="KOS10682.1"/>
    </source>
</evidence>
<protein>
    <recommendedName>
        <fullName evidence="4">Integral membrane protein</fullName>
    </recommendedName>
</protein>
<dbReference type="PATRIC" id="fig|84292.3.peg.1944"/>
<keyword evidence="1" id="KW-0812">Transmembrane</keyword>
<dbReference type="KEGG" id="mcw:A8L33_14830"/>
<evidence type="ECO:0000256" key="1">
    <source>
        <dbReference type="SAM" id="Phobius"/>
    </source>
</evidence>
<dbReference type="KEGG" id="mcw:A8L33_00045"/>
<keyword evidence="3" id="KW-1185">Reference proteome</keyword>
<comment type="caution">
    <text evidence="2">The sequence shown here is derived from an EMBL/GenBank/DDBJ whole genome shotgun (WGS) entry which is preliminary data.</text>
</comment>
<dbReference type="EMBL" id="LAVO01000009">
    <property type="protein sequence ID" value="KOS10682.1"/>
    <property type="molecule type" value="Genomic_DNA"/>
</dbReference>
<feature type="transmembrane region" description="Helical" evidence="1">
    <location>
        <begin position="12"/>
        <end position="35"/>
    </location>
</feature>
<sequence>MTTQAPARRRPATVTAAVVVVYIAAFLNVGLGILVMLSRYQVDAAEVLWVSLLGAAIILLGLLTLGLASGLARGSRLARLGITVYFGALIVLHVLSIVTTDGWDWSSMIQLALQSAALLLVWTPPGSRHFARVDAA</sequence>
<dbReference type="Proteomes" id="UP000037737">
    <property type="component" value="Unassembled WGS sequence"/>
</dbReference>
<accession>A0A0M9VLB7</accession>
<reference evidence="2" key="1">
    <citation type="submission" date="2015-04" db="EMBL/GenBank/DDBJ databases">
        <title>Complete genome sequence of Microbacterium chocolatum SIT 101, a bacterium enantioselectively hydrolyzing mesomeric diesters.</title>
        <authorList>
            <person name="Li X."/>
            <person name="Xu Y."/>
        </authorList>
    </citation>
    <scope>NUCLEOTIDE SEQUENCE [LARGE SCALE GENOMIC DNA]</scope>
    <source>
        <strain evidence="2">SIT 101</strain>
    </source>
</reference>
<dbReference type="AlphaFoldDB" id="A0A0M9VLB7"/>